<organism evidence="2 3">
    <name type="scientific">Desulfofundulus salinus</name>
    <dbReference type="NCBI Taxonomy" id="2419843"/>
    <lineage>
        <taxon>Bacteria</taxon>
        <taxon>Bacillati</taxon>
        <taxon>Bacillota</taxon>
        <taxon>Clostridia</taxon>
        <taxon>Eubacteriales</taxon>
        <taxon>Peptococcaceae</taxon>
        <taxon>Desulfofundulus</taxon>
    </lineage>
</organism>
<gene>
    <name evidence="2" type="ORF">D7024_11565</name>
</gene>
<evidence type="ECO:0000259" key="1">
    <source>
        <dbReference type="Pfam" id="PF12986"/>
    </source>
</evidence>
<sequence>MEMEQGYFLVSGFAQTPKGTPVNEMYKHIGAILLIDRTTNCIIKSDFSVVSSLTKEVLQDLIQGFCVNEPFENLANKLKHHINIPSLGAILQAIKSAIDRYKDTALNTKT</sequence>
<protein>
    <submittedName>
        <fullName evidence="2">DUF3870 domain-containing protein</fullName>
    </submittedName>
</protein>
<keyword evidence="3" id="KW-1185">Reference proteome</keyword>
<name>A0A494WYV7_9FIRM</name>
<dbReference type="RefSeq" id="WP_121451942.1">
    <property type="nucleotide sequence ID" value="NZ_RBWE01000001.1"/>
</dbReference>
<dbReference type="Proteomes" id="UP000271256">
    <property type="component" value="Unassembled WGS sequence"/>
</dbReference>
<reference evidence="2 3" key="1">
    <citation type="submission" date="2018-10" db="EMBL/GenBank/DDBJ databases">
        <authorList>
            <person name="Grouzdev D.S."/>
            <person name="Krutkina M.S."/>
            <person name="Tourova T.P."/>
            <person name="Nazina T.N."/>
        </authorList>
    </citation>
    <scope>NUCLEOTIDE SEQUENCE [LARGE SCALE GENOMIC DNA]</scope>
    <source>
        <strain evidence="2 3">435</strain>
    </source>
</reference>
<proteinExistence type="predicted"/>
<dbReference type="OrthoDB" id="1682751at2"/>
<comment type="caution">
    <text evidence="2">The sequence shown here is derived from an EMBL/GenBank/DDBJ whole genome shotgun (WGS) entry which is preliminary data.</text>
</comment>
<accession>A0A494WYV7</accession>
<dbReference type="EMBL" id="RBWE01000001">
    <property type="protein sequence ID" value="RKO67532.1"/>
    <property type="molecule type" value="Genomic_DNA"/>
</dbReference>
<evidence type="ECO:0000313" key="3">
    <source>
        <dbReference type="Proteomes" id="UP000271256"/>
    </source>
</evidence>
<feature type="domain" description="DUF3870" evidence="1">
    <location>
        <begin position="10"/>
        <end position="102"/>
    </location>
</feature>
<dbReference type="Pfam" id="PF12986">
    <property type="entry name" value="DUF3870"/>
    <property type="match status" value="1"/>
</dbReference>
<dbReference type="AlphaFoldDB" id="A0A494WYV7"/>
<evidence type="ECO:0000313" key="2">
    <source>
        <dbReference type="EMBL" id="RKO67532.1"/>
    </source>
</evidence>
<dbReference type="InterPro" id="IPR024617">
    <property type="entry name" value="DUF3870"/>
</dbReference>